<dbReference type="AlphaFoldDB" id="A0A562USY2"/>
<dbReference type="RefSeq" id="WP_067596776.1">
    <property type="nucleotide sequence ID" value="NZ_CP015963.1"/>
</dbReference>
<name>A0A562USY2_9SPHN</name>
<evidence type="ECO:0000256" key="3">
    <source>
        <dbReference type="ARBA" id="ARBA00023163"/>
    </source>
</evidence>
<dbReference type="Proteomes" id="UP000320547">
    <property type="component" value="Unassembled WGS sequence"/>
</dbReference>
<evidence type="ECO:0000256" key="2">
    <source>
        <dbReference type="ARBA" id="ARBA00023125"/>
    </source>
</evidence>
<gene>
    <name evidence="5" type="ORF">JN10_0338</name>
</gene>
<dbReference type="PANTHER" id="PTHR46796">
    <property type="entry name" value="HTH-TYPE TRANSCRIPTIONAL ACTIVATOR RHAS-RELATED"/>
    <property type="match status" value="1"/>
</dbReference>
<dbReference type="SMART" id="SM00342">
    <property type="entry name" value="HTH_ARAC"/>
    <property type="match status" value="1"/>
</dbReference>
<evidence type="ECO:0000313" key="6">
    <source>
        <dbReference type="Proteomes" id="UP000320547"/>
    </source>
</evidence>
<dbReference type="EMBL" id="VLLK01000001">
    <property type="protein sequence ID" value="TWJ08723.1"/>
    <property type="molecule type" value="Genomic_DNA"/>
</dbReference>
<dbReference type="GO" id="GO:0003700">
    <property type="term" value="F:DNA-binding transcription factor activity"/>
    <property type="evidence" value="ECO:0007669"/>
    <property type="project" value="InterPro"/>
</dbReference>
<reference evidence="5 6" key="1">
    <citation type="submission" date="2019-07" db="EMBL/GenBank/DDBJ databases">
        <title>Genomic Encyclopedia of Archaeal and Bacterial Type Strains, Phase II (KMG-II): from individual species to whole genera.</title>
        <authorList>
            <person name="Goeker M."/>
        </authorList>
    </citation>
    <scope>NUCLEOTIDE SEQUENCE [LARGE SCALE GENOMIC DNA]</scope>
    <source>
        <strain evidence="5 6">ATCC BAA-2084</strain>
    </source>
</reference>
<keyword evidence="6" id="KW-1185">Reference proteome</keyword>
<dbReference type="OrthoDB" id="323290at2"/>
<protein>
    <submittedName>
        <fullName evidence="5">Transcriptional regulator, AraC family</fullName>
    </submittedName>
</protein>
<dbReference type="GO" id="GO:0043565">
    <property type="term" value="F:sequence-specific DNA binding"/>
    <property type="evidence" value="ECO:0007669"/>
    <property type="project" value="InterPro"/>
</dbReference>
<comment type="caution">
    <text evidence="5">The sequence shown here is derived from an EMBL/GenBank/DDBJ whole genome shotgun (WGS) entry which is preliminary data.</text>
</comment>
<sequence length="313" mass="35042">MDKRTDAQSGVSGEKFELTPARHFELEYLPVPVALSAYITTLYHYRCDEKKIHDIQPAAIGHLVIFPYGEGEMRFRDGRVDPSNQVNLLTPFSVAAPFEVRGPFHAIGAVMTPLGWAAFTGMDAGEHGNRLYRAADWLGPEVEEVGISLCDAYLNGTKSGTDCAEALCSFIEANLNPVKPRHAKLIHAVIQWLSGDLNPALEDLHAEISYSERQAQRLIERYFGLPPQALARKYRALRAAGLLSLPTLAPEYEAKLGEAFYDQSHMIREIRLFAGRTPSRLTDDDSPYLTEMLDLRNFREIDPIGPTDRLRSK</sequence>
<evidence type="ECO:0000313" key="5">
    <source>
        <dbReference type="EMBL" id="TWJ08723.1"/>
    </source>
</evidence>
<evidence type="ECO:0000259" key="4">
    <source>
        <dbReference type="PROSITE" id="PS01124"/>
    </source>
</evidence>
<keyword evidence="1" id="KW-0805">Transcription regulation</keyword>
<feature type="domain" description="HTH araC/xylS-type" evidence="4">
    <location>
        <begin position="183"/>
        <end position="284"/>
    </location>
</feature>
<dbReference type="InterPro" id="IPR050204">
    <property type="entry name" value="AraC_XylS_family_regulators"/>
</dbReference>
<organism evidence="5 6">
    <name type="scientific">Altererythrobacter ishigakiensis</name>
    <dbReference type="NCBI Taxonomy" id="476157"/>
    <lineage>
        <taxon>Bacteria</taxon>
        <taxon>Pseudomonadati</taxon>
        <taxon>Pseudomonadota</taxon>
        <taxon>Alphaproteobacteria</taxon>
        <taxon>Sphingomonadales</taxon>
        <taxon>Erythrobacteraceae</taxon>
        <taxon>Altererythrobacter</taxon>
    </lineage>
</organism>
<proteinExistence type="predicted"/>
<dbReference type="Pfam" id="PF12833">
    <property type="entry name" value="HTH_18"/>
    <property type="match status" value="1"/>
</dbReference>
<keyword evidence="2" id="KW-0238">DNA-binding</keyword>
<dbReference type="PROSITE" id="PS01124">
    <property type="entry name" value="HTH_ARAC_FAMILY_2"/>
    <property type="match status" value="1"/>
</dbReference>
<dbReference type="Gene3D" id="1.10.10.60">
    <property type="entry name" value="Homeodomain-like"/>
    <property type="match status" value="1"/>
</dbReference>
<evidence type="ECO:0000256" key="1">
    <source>
        <dbReference type="ARBA" id="ARBA00023015"/>
    </source>
</evidence>
<keyword evidence="3" id="KW-0804">Transcription</keyword>
<accession>A0A562USY2</accession>
<dbReference type="InterPro" id="IPR018060">
    <property type="entry name" value="HTH_AraC"/>
</dbReference>
<dbReference type="STRING" id="476157.GCA_001663155_00405"/>